<dbReference type="AlphaFoldDB" id="A0A1V9ZF44"/>
<dbReference type="Proteomes" id="UP000243217">
    <property type="component" value="Unassembled WGS sequence"/>
</dbReference>
<accession>A0A1V9ZF44</accession>
<keyword evidence="3" id="KW-1185">Reference proteome</keyword>
<feature type="transmembrane region" description="Helical" evidence="1">
    <location>
        <begin position="142"/>
        <end position="164"/>
    </location>
</feature>
<dbReference type="EMBL" id="JNBS01001960">
    <property type="protein sequence ID" value="OQR96614.1"/>
    <property type="molecule type" value="Genomic_DNA"/>
</dbReference>
<name>A0A1V9ZF44_9STRA</name>
<evidence type="ECO:0000256" key="1">
    <source>
        <dbReference type="SAM" id="Phobius"/>
    </source>
</evidence>
<reference evidence="2 3" key="1">
    <citation type="journal article" date="2014" name="Genome Biol. Evol.">
        <title>The secreted proteins of Achlya hypogyna and Thraustotheca clavata identify the ancestral oomycete secretome and reveal gene acquisitions by horizontal gene transfer.</title>
        <authorList>
            <person name="Misner I."/>
            <person name="Blouin N."/>
            <person name="Leonard G."/>
            <person name="Richards T.A."/>
            <person name="Lane C.E."/>
        </authorList>
    </citation>
    <scope>NUCLEOTIDE SEQUENCE [LARGE SCALE GENOMIC DNA]</scope>
    <source>
        <strain evidence="2 3">ATCC 34112</strain>
    </source>
</reference>
<feature type="transmembrane region" description="Helical" evidence="1">
    <location>
        <begin position="12"/>
        <end position="30"/>
    </location>
</feature>
<proteinExistence type="predicted"/>
<keyword evidence="1" id="KW-1133">Transmembrane helix</keyword>
<protein>
    <submittedName>
        <fullName evidence="2">Uncharacterized protein</fullName>
    </submittedName>
</protein>
<gene>
    <name evidence="2" type="ORF">THRCLA_07225</name>
</gene>
<sequence length="236" mass="27400">MKYFRSFTNKLQLLTHFIIAYPFALCQVYYQLSQIESSTFADIYFCLGAFCTISTTGYLLPIIKDVLEDIRDFLIFLWGLSIWLYMCIFTLSLNKNLMITIQFGRAFVSTYFVLYGDNGYDTFTSDKDGTVVLSQSRKVVGVILRMCQCVVMVVLLLNLLLAIMNKTVDRNWEKLYIRAMTSCANALYRIESVVGDWYILIPIYQENNKEKLKDRIDVLTREMKEIASPKANEQNT</sequence>
<keyword evidence="1" id="KW-0812">Transmembrane</keyword>
<comment type="caution">
    <text evidence="2">The sequence shown here is derived from an EMBL/GenBank/DDBJ whole genome shotgun (WGS) entry which is preliminary data.</text>
</comment>
<keyword evidence="1" id="KW-0472">Membrane</keyword>
<feature type="transmembrane region" description="Helical" evidence="1">
    <location>
        <begin position="73"/>
        <end position="93"/>
    </location>
</feature>
<evidence type="ECO:0000313" key="3">
    <source>
        <dbReference type="Proteomes" id="UP000243217"/>
    </source>
</evidence>
<evidence type="ECO:0000313" key="2">
    <source>
        <dbReference type="EMBL" id="OQR96614.1"/>
    </source>
</evidence>
<feature type="transmembrane region" description="Helical" evidence="1">
    <location>
        <begin position="42"/>
        <end position="61"/>
    </location>
</feature>
<organism evidence="2 3">
    <name type="scientific">Thraustotheca clavata</name>
    <dbReference type="NCBI Taxonomy" id="74557"/>
    <lineage>
        <taxon>Eukaryota</taxon>
        <taxon>Sar</taxon>
        <taxon>Stramenopiles</taxon>
        <taxon>Oomycota</taxon>
        <taxon>Saprolegniomycetes</taxon>
        <taxon>Saprolegniales</taxon>
        <taxon>Achlyaceae</taxon>
        <taxon>Thraustotheca</taxon>
    </lineage>
</organism>